<feature type="transmembrane region" description="Helical" evidence="1">
    <location>
        <begin position="383"/>
        <end position="401"/>
    </location>
</feature>
<feature type="transmembrane region" description="Helical" evidence="1">
    <location>
        <begin position="295"/>
        <end position="315"/>
    </location>
</feature>
<sequence>MTEQLEQNEGDVADARRRWIAPMWVAAIAVACVGLNLRPGITAVAPVLDQARAQLGVSSTVAGLITTTPLLCFVLLSSRVPKAARRWGLERTVMAAMGVLALGFAVRMLPGIVALFVGMVLIGVGIVGGNILLPTVIKRDYPHQSGGLLAIYTASLFVGPALAAGLTMPIQHAFDLDWRAAISTWGLLVVVGAVSWLPMLRSRAAAPDVATPTPPERVTAAVPGLWRMPLAWAVTLYFAANSLVFYTVSAWLPDILVAGGVSKSVASLALSLTSMVALVPALLVAVLAPRGRHQLWVTVPGATVTGVGLLGMMIAPGTVTLLWVAILGVGIGVTSGIAFSLPVLRARAHGSTAELNGMAQTVGYAMSASGPVLAGFLHDLTGGWTALLAVLVGVAAIQAICGRRAGADAYVDAMAR</sequence>
<protein>
    <submittedName>
        <fullName evidence="2">Transporter YycB</fullName>
    </submittedName>
</protein>
<dbReference type="InterPro" id="IPR036259">
    <property type="entry name" value="MFS_trans_sf"/>
</dbReference>
<dbReference type="Pfam" id="PF07690">
    <property type="entry name" value="MFS_1"/>
    <property type="match status" value="1"/>
</dbReference>
<proteinExistence type="predicted"/>
<feature type="transmembrane region" description="Helical" evidence="1">
    <location>
        <begin position="230"/>
        <end position="252"/>
    </location>
</feature>
<feature type="transmembrane region" description="Helical" evidence="1">
    <location>
        <begin position="20"/>
        <end position="37"/>
    </location>
</feature>
<feature type="transmembrane region" description="Helical" evidence="1">
    <location>
        <begin position="57"/>
        <end position="76"/>
    </location>
</feature>
<dbReference type="EMBL" id="CP128986">
    <property type="protein sequence ID" value="WOC13306.1"/>
    <property type="molecule type" value="Genomic_DNA"/>
</dbReference>
<dbReference type="AlphaFoldDB" id="A0AA97CYB2"/>
<dbReference type="GO" id="GO:0022857">
    <property type="term" value="F:transmembrane transporter activity"/>
    <property type="evidence" value="ECO:0007669"/>
    <property type="project" value="InterPro"/>
</dbReference>
<evidence type="ECO:0000256" key="1">
    <source>
        <dbReference type="SAM" id="Phobius"/>
    </source>
</evidence>
<organism evidence="2">
    <name type="scientific">Gordonia sp. MP11Mi</name>
    <dbReference type="NCBI Taxonomy" id="3022769"/>
    <lineage>
        <taxon>Bacteria</taxon>
        <taxon>Bacillati</taxon>
        <taxon>Actinomycetota</taxon>
        <taxon>Actinomycetes</taxon>
        <taxon>Mycobacteriales</taxon>
        <taxon>Gordoniaceae</taxon>
        <taxon>Gordonia</taxon>
    </lineage>
</organism>
<dbReference type="PANTHER" id="PTHR23523:SF2">
    <property type="entry name" value="2-NITROIMIDAZOLE TRANSPORTER"/>
    <property type="match status" value="1"/>
</dbReference>
<dbReference type="PANTHER" id="PTHR23523">
    <property type="match status" value="1"/>
</dbReference>
<reference evidence="2" key="1">
    <citation type="submission" date="2023-06" db="EMBL/GenBank/DDBJ databases">
        <title>Gordonia sp. nov. and Pseudochrobactrum sp. nov., two species isolated from the burying beetle Nicrophorus vespilloides.</title>
        <authorList>
            <person name="Poehlein A."/>
            <person name="Guzman J."/>
            <person name="Daniel R."/>
            <person name="Vilcinskas A."/>
        </authorList>
    </citation>
    <scope>NUCLEOTIDE SEQUENCE</scope>
    <source>
        <strain evidence="2">MP11Mi</strain>
    </source>
</reference>
<feature type="transmembrane region" description="Helical" evidence="1">
    <location>
        <begin position="145"/>
        <end position="166"/>
    </location>
</feature>
<feature type="transmembrane region" description="Helical" evidence="1">
    <location>
        <begin position="264"/>
        <end position="288"/>
    </location>
</feature>
<feature type="transmembrane region" description="Helical" evidence="1">
    <location>
        <begin position="112"/>
        <end position="133"/>
    </location>
</feature>
<dbReference type="InterPro" id="IPR052524">
    <property type="entry name" value="MFS_Cyanate_Porter"/>
</dbReference>
<keyword evidence="1" id="KW-0812">Transmembrane</keyword>
<dbReference type="SUPFAM" id="SSF103473">
    <property type="entry name" value="MFS general substrate transporter"/>
    <property type="match status" value="1"/>
</dbReference>
<feature type="transmembrane region" description="Helical" evidence="1">
    <location>
        <begin position="178"/>
        <end position="197"/>
    </location>
</feature>
<dbReference type="RefSeq" id="WP_420039138.1">
    <property type="nucleotide sequence ID" value="NZ_CP128986.1"/>
</dbReference>
<gene>
    <name evidence="2" type="primary">yycB_3</name>
    <name evidence="2" type="ORF">MP11Mi_24070</name>
</gene>
<keyword evidence="1" id="KW-1133">Transmembrane helix</keyword>
<dbReference type="InterPro" id="IPR011701">
    <property type="entry name" value="MFS"/>
</dbReference>
<feature type="transmembrane region" description="Helical" evidence="1">
    <location>
        <begin position="321"/>
        <end position="343"/>
    </location>
</feature>
<dbReference type="CDD" id="cd17339">
    <property type="entry name" value="MFS_NIMT_CynX_like"/>
    <property type="match status" value="1"/>
</dbReference>
<keyword evidence="1" id="KW-0472">Membrane</keyword>
<feature type="transmembrane region" description="Helical" evidence="1">
    <location>
        <begin position="355"/>
        <end position="377"/>
    </location>
</feature>
<feature type="transmembrane region" description="Helical" evidence="1">
    <location>
        <begin position="88"/>
        <end position="106"/>
    </location>
</feature>
<dbReference type="Gene3D" id="1.20.1250.20">
    <property type="entry name" value="MFS general substrate transporter like domains"/>
    <property type="match status" value="2"/>
</dbReference>
<evidence type="ECO:0000313" key="2">
    <source>
        <dbReference type="EMBL" id="WOC13306.1"/>
    </source>
</evidence>
<name>A0AA97CYB2_9ACTN</name>
<accession>A0AA97CYB2</accession>